<dbReference type="InterPro" id="IPR006094">
    <property type="entry name" value="Oxid_FAD_bind_N"/>
</dbReference>
<dbReference type="Pfam" id="PF01565">
    <property type="entry name" value="FAD_binding_4"/>
    <property type="match status" value="1"/>
</dbReference>
<dbReference type="GO" id="GO:0016491">
    <property type="term" value="F:oxidoreductase activity"/>
    <property type="evidence" value="ECO:0007669"/>
    <property type="project" value="UniProtKB-KW"/>
</dbReference>
<evidence type="ECO:0000256" key="2">
    <source>
        <dbReference type="ARBA" id="ARBA00022827"/>
    </source>
</evidence>
<dbReference type="Proteomes" id="UP000283993">
    <property type="component" value="Unassembled WGS sequence"/>
</dbReference>
<sequence>MADSAHASWGRYPASRPAAVTRATDRHRAVPEAATPVLAYGNGRSYGDSCLNNGGTLVETRGLDRFIAFDPATGVLDCEAGVLLAEILALAVPQGWFLPVTPGTQYVTVGGAIANDVHGKNHHVAGTFGRHVHELELRRTDGDCLHCSRQLNADWFAATVGGLGLTGLVTRARIGLRRIEGPYMDVDTRRFDDLDTFLKLSAAADDDHEYTVAWTDCTARGSAVGRGWFMQANHKPALGQKPDPRRRGAPAFPFTTPVSMINRATLRPLNTLYFHRRWRSAWRDTQHYQPYFYPLDGIRHWNRAYGPTGFLQYQCVVPHADARASITELLERIAAAGAGSFLSVLKVFGDVPSPGLMSFPRPGVTLALDFPNRGRPTFELLDALDGVVMAAGGGVYPAKDARMSGAAFRQYFPEWRHFSSYVDPGVSSSFWRRVMEEAQ</sequence>
<dbReference type="InterPro" id="IPR050432">
    <property type="entry name" value="FAD-linked_Oxidoreductases_BP"/>
</dbReference>
<feature type="domain" description="FAD-binding PCMH-type" evidence="4">
    <location>
        <begin position="2"/>
        <end position="179"/>
    </location>
</feature>
<dbReference type="InterPro" id="IPR016169">
    <property type="entry name" value="FAD-bd_PCMH_sub2"/>
</dbReference>
<gene>
    <name evidence="5" type="ORF">SAOR_14335</name>
</gene>
<accession>A0A423PGF4</accession>
<dbReference type="InterPro" id="IPR036318">
    <property type="entry name" value="FAD-bd_PCMH-like_sf"/>
</dbReference>
<dbReference type="Gene3D" id="3.30.465.10">
    <property type="match status" value="1"/>
</dbReference>
<dbReference type="EMBL" id="AYKH01000041">
    <property type="protein sequence ID" value="ROO24692.1"/>
    <property type="molecule type" value="Genomic_DNA"/>
</dbReference>
<evidence type="ECO:0000313" key="6">
    <source>
        <dbReference type="Proteomes" id="UP000283993"/>
    </source>
</evidence>
<dbReference type="PANTHER" id="PTHR13878">
    <property type="entry name" value="GULONOLACTONE OXIDASE"/>
    <property type="match status" value="1"/>
</dbReference>
<keyword evidence="3" id="KW-0560">Oxidoreductase</keyword>
<dbReference type="PANTHER" id="PTHR13878:SF53">
    <property type="entry name" value="CYTOKININ DEHYDROGENASE 6"/>
    <property type="match status" value="1"/>
</dbReference>
<dbReference type="GO" id="GO:0071949">
    <property type="term" value="F:FAD binding"/>
    <property type="evidence" value="ECO:0007669"/>
    <property type="project" value="InterPro"/>
</dbReference>
<name>A0A423PGF4_9GAMM</name>
<evidence type="ECO:0000256" key="1">
    <source>
        <dbReference type="ARBA" id="ARBA00005466"/>
    </source>
</evidence>
<keyword evidence="6" id="KW-1185">Reference proteome</keyword>
<dbReference type="RefSeq" id="WP_123632031.1">
    <property type="nucleotide sequence ID" value="NZ_AYKH01000041.1"/>
</dbReference>
<keyword evidence="2" id="KW-0274">FAD</keyword>
<comment type="similarity">
    <text evidence="1">Belongs to the oxygen-dependent FAD-linked oxidoreductase family.</text>
</comment>
<evidence type="ECO:0000313" key="5">
    <source>
        <dbReference type="EMBL" id="ROO24692.1"/>
    </source>
</evidence>
<reference evidence="5 6" key="1">
    <citation type="submission" date="2013-10" db="EMBL/GenBank/DDBJ databases">
        <title>Salinisphaera orenii MK-B5 Genome Sequencing.</title>
        <authorList>
            <person name="Lai Q."/>
            <person name="Li C."/>
            <person name="Shao Z."/>
        </authorList>
    </citation>
    <scope>NUCLEOTIDE SEQUENCE [LARGE SCALE GENOMIC DNA]</scope>
    <source>
        <strain evidence="5 6">MK-B5</strain>
    </source>
</reference>
<evidence type="ECO:0000259" key="4">
    <source>
        <dbReference type="PROSITE" id="PS51387"/>
    </source>
</evidence>
<dbReference type="SUPFAM" id="SSF56176">
    <property type="entry name" value="FAD-binding/transporter-associated domain-like"/>
    <property type="match status" value="1"/>
</dbReference>
<organism evidence="5 6">
    <name type="scientific">Salinisphaera orenii MK-B5</name>
    <dbReference type="NCBI Taxonomy" id="856730"/>
    <lineage>
        <taxon>Bacteria</taxon>
        <taxon>Pseudomonadati</taxon>
        <taxon>Pseudomonadota</taxon>
        <taxon>Gammaproteobacteria</taxon>
        <taxon>Salinisphaerales</taxon>
        <taxon>Salinisphaeraceae</taxon>
        <taxon>Salinisphaera</taxon>
    </lineage>
</organism>
<dbReference type="PROSITE" id="PS51387">
    <property type="entry name" value="FAD_PCMH"/>
    <property type="match status" value="1"/>
</dbReference>
<protein>
    <submittedName>
        <fullName evidence="5">FAD-linked oxidase</fullName>
    </submittedName>
</protein>
<dbReference type="AlphaFoldDB" id="A0A423PGF4"/>
<evidence type="ECO:0000256" key="3">
    <source>
        <dbReference type="ARBA" id="ARBA00023002"/>
    </source>
</evidence>
<dbReference type="InterPro" id="IPR016166">
    <property type="entry name" value="FAD-bd_PCMH"/>
</dbReference>
<proteinExistence type="inferred from homology"/>
<keyword evidence="2" id="KW-0285">Flavoprotein</keyword>
<comment type="caution">
    <text evidence="5">The sequence shown here is derived from an EMBL/GenBank/DDBJ whole genome shotgun (WGS) entry which is preliminary data.</text>
</comment>